<dbReference type="EMBL" id="JMIR01000012">
    <property type="protein sequence ID" value="KEO83322.1"/>
    <property type="molecule type" value="Genomic_DNA"/>
</dbReference>
<keyword evidence="2" id="KW-1185">Reference proteome</keyword>
<gene>
    <name evidence="1" type="ORF">EL26_10115</name>
</gene>
<sequence length="109" mass="12833">MQYFFESELPLPIEDTEEYRKAYEAEDARWVEALIRYKAHFDSLADRMTKNSLAFYAKHGLHDHRLASLRMTDGGGLISKPIQVVLQVVTRVDRYELIYRGVTKFQVDY</sequence>
<comment type="caution">
    <text evidence="1">The sequence shown here is derived from an EMBL/GenBank/DDBJ whole genome shotgun (WGS) entry which is preliminary data.</text>
</comment>
<accession>A0A074MBM2</accession>
<protein>
    <submittedName>
        <fullName evidence="1">Uncharacterized protein</fullName>
    </submittedName>
</protein>
<organism evidence="1 2">
    <name type="scientific">Tumebacillus flagellatus</name>
    <dbReference type="NCBI Taxonomy" id="1157490"/>
    <lineage>
        <taxon>Bacteria</taxon>
        <taxon>Bacillati</taxon>
        <taxon>Bacillota</taxon>
        <taxon>Bacilli</taxon>
        <taxon>Bacillales</taxon>
        <taxon>Alicyclobacillaceae</taxon>
        <taxon>Tumebacillus</taxon>
    </lineage>
</organism>
<evidence type="ECO:0000313" key="1">
    <source>
        <dbReference type="EMBL" id="KEO83322.1"/>
    </source>
</evidence>
<dbReference type="OrthoDB" id="2082233at2"/>
<dbReference type="Proteomes" id="UP000027931">
    <property type="component" value="Unassembled WGS sequence"/>
</dbReference>
<reference evidence="1 2" key="1">
    <citation type="journal article" date="2013" name="Int. J. Syst. Evol. Microbiol.">
        <title>Tumebacillus flagellatus sp. nov., an alpha-amylase/pullulanase-producing bacterium isolated from cassava wastewater.</title>
        <authorList>
            <person name="Wang Q."/>
            <person name="Xie N."/>
            <person name="Qin Y."/>
            <person name="Shen N."/>
            <person name="Zhu J."/>
            <person name="Mi H."/>
            <person name="Huang R."/>
        </authorList>
    </citation>
    <scope>NUCLEOTIDE SEQUENCE [LARGE SCALE GENOMIC DNA]</scope>
    <source>
        <strain evidence="1 2">GST4</strain>
    </source>
</reference>
<name>A0A074MBM2_9BACL</name>
<evidence type="ECO:0000313" key="2">
    <source>
        <dbReference type="Proteomes" id="UP000027931"/>
    </source>
</evidence>
<dbReference type="STRING" id="1157490.EL26_10115"/>
<dbReference type="AlphaFoldDB" id="A0A074MBM2"/>
<proteinExistence type="predicted"/>
<dbReference type="RefSeq" id="WP_038087432.1">
    <property type="nucleotide sequence ID" value="NZ_JMIR01000012.1"/>
</dbReference>